<dbReference type="RefSeq" id="XP_014175871.1">
    <property type="nucleotide sequence ID" value="XM_014320396.1"/>
</dbReference>
<evidence type="ECO:0000256" key="1">
    <source>
        <dbReference type="SAM" id="MobiDB-lite"/>
    </source>
</evidence>
<dbReference type="InParanoid" id="F0X7S9"/>
<dbReference type="EMBL" id="GL629729">
    <property type="protein sequence ID" value="EFX06389.1"/>
    <property type="molecule type" value="Genomic_DNA"/>
</dbReference>
<keyword evidence="3" id="KW-1185">Reference proteome</keyword>
<reference evidence="2 3" key="1">
    <citation type="journal article" date="2011" name="Proc. Natl. Acad. Sci. U.S.A.">
        <title>Genome and transcriptome analyses of the mountain pine beetle-fungal symbiont Grosmannia clavigera, a lodgepole pine pathogen.</title>
        <authorList>
            <person name="DiGuistini S."/>
            <person name="Wang Y."/>
            <person name="Liao N.Y."/>
            <person name="Taylor G."/>
            <person name="Tanguay P."/>
            <person name="Feau N."/>
            <person name="Henrissat B."/>
            <person name="Chan S.K."/>
            <person name="Hesse-Orce U."/>
            <person name="Alamouti S.M."/>
            <person name="Tsui C.K.M."/>
            <person name="Docking R.T."/>
            <person name="Levasseur A."/>
            <person name="Haridas S."/>
            <person name="Robertson G."/>
            <person name="Birol I."/>
            <person name="Holt R.A."/>
            <person name="Marra M.A."/>
            <person name="Hamelin R.C."/>
            <person name="Hirst M."/>
            <person name="Jones S.J.M."/>
            <person name="Bohlmann J."/>
            <person name="Breuil C."/>
        </authorList>
    </citation>
    <scope>NUCLEOTIDE SEQUENCE [LARGE SCALE GENOMIC DNA]</scope>
    <source>
        <strain evidence="3">kw1407 / UAMH 11150</strain>
    </source>
</reference>
<name>F0X7S9_GROCL</name>
<evidence type="ECO:0000313" key="2">
    <source>
        <dbReference type="EMBL" id="EFX06389.1"/>
    </source>
</evidence>
<feature type="region of interest" description="Disordered" evidence="1">
    <location>
        <begin position="194"/>
        <end position="234"/>
    </location>
</feature>
<sequence length="333" mass="36416">MVLLPVQLGYASATARWPANTARDRPVFAVFASRHPNQVKHIAAPLAPLVKPGNDGEGGDNKRKNPQRCHGLPETSGGAEPKSEIRRNHAQACTHDGNATHKAACSQEDGERLSDWERLSDSRQAPTYSRHTGLWKRLVSPPPLSHENATAVKLVRTPSLTASRQYSDKASSVVSLCSTRYSAADWEKGRLHELAGRPRGPTRQPRMYKRTSRDTSVSTTTGGGRQYRRPSGLPTFRPSDTAFILLFGDELTIYLSSGAEHPVKRKMKGQAALGWAGIGVAYSVHMSSDHYNALGLDAWLHPSQNPFLSPLSTSPDQTRRASLSWLRADATGL</sequence>
<dbReference type="GeneID" id="25980174"/>
<dbReference type="AlphaFoldDB" id="F0X7S9"/>
<feature type="region of interest" description="Disordered" evidence="1">
    <location>
        <begin position="42"/>
        <end position="87"/>
    </location>
</feature>
<proteinExistence type="predicted"/>
<accession>F0X7S9</accession>
<dbReference type="Proteomes" id="UP000007796">
    <property type="component" value="Unassembled WGS sequence"/>
</dbReference>
<dbReference type="HOGENOM" id="CLU_834339_0_0_1"/>
<organism evidence="3">
    <name type="scientific">Grosmannia clavigera (strain kw1407 / UAMH 11150)</name>
    <name type="common">Blue stain fungus</name>
    <name type="synonym">Graphiocladiella clavigera</name>
    <dbReference type="NCBI Taxonomy" id="655863"/>
    <lineage>
        <taxon>Eukaryota</taxon>
        <taxon>Fungi</taxon>
        <taxon>Dikarya</taxon>
        <taxon>Ascomycota</taxon>
        <taxon>Pezizomycotina</taxon>
        <taxon>Sordariomycetes</taxon>
        <taxon>Sordariomycetidae</taxon>
        <taxon>Ophiostomatales</taxon>
        <taxon>Ophiostomataceae</taxon>
        <taxon>Leptographium</taxon>
    </lineage>
</organism>
<gene>
    <name evidence="2" type="ORF">CMQ_6710</name>
</gene>
<protein>
    <submittedName>
        <fullName evidence="2">Uncharacterized protein</fullName>
    </submittedName>
</protein>
<evidence type="ECO:0000313" key="3">
    <source>
        <dbReference type="Proteomes" id="UP000007796"/>
    </source>
</evidence>